<dbReference type="PANTHER" id="PTHR36985:SF1">
    <property type="entry name" value="TRANSLOCATION AND ASSEMBLY MODULE SUBUNIT TAMB"/>
    <property type="match status" value="1"/>
</dbReference>
<comment type="subcellular location">
    <subcellularLocation>
        <location evidence="1">Membrane</location>
        <topology evidence="1">Single-pass membrane protein</topology>
    </subcellularLocation>
</comment>
<dbReference type="PANTHER" id="PTHR36985">
    <property type="entry name" value="TRANSLOCATION AND ASSEMBLY MODULE SUBUNIT TAMB"/>
    <property type="match status" value="1"/>
</dbReference>
<evidence type="ECO:0000256" key="3">
    <source>
        <dbReference type="ARBA" id="ARBA00022989"/>
    </source>
</evidence>
<feature type="domain" description="Translocation and assembly module TamB C-terminal" evidence="7">
    <location>
        <begin position="1063"/>
        <end position="1399"/>
    </location>
</feature>
<dbReference type="RefSeq" id="WP_179634749.1">
    <property type="nucleotide sequence ID" value="NZ_JACCFH010000001.1"/>
</dbReference>
<feature type="transmembrane region" description="Helical" evidence="6">
    <location>
        <begin position="19"/>
        <end position="41"/>
    </location>
</feature>
<keyword evidence="3 6" id="KW-1133">Transmembrane helix</keyword>
<feature type="compositionally biased region" description="Basic and acidic residues" evidence="5">
    <location>
        <begin position="1148"/>
        <end position="1159"/>
    </location>
</feature>
<evidence type="ECO:0000256" key="5">
    <source>
        <dbReference type="SAM" id="MobiDB-lite"/>
    </source>
</evidence>
<reference evidence="8 9" key="1">
    <citation type="submission" date="2020-07" db="EMBL/GenBank/DDBJ databases">
        <title>Genomic Encyclopedia of Archaeal and Bacterial Type Strains, Phase II (KMG-II): from individual species to whole genera.</title>
        <authorList>
            <person name="Goeker M."/>
        </authorList>
    </citation>
    <scope>NUCLEOTIDE SEQUENCE [LARGE SCALE GENOMIC DNA]</scope>
    <source>
        <strain evidence="8 9">DSM 21226</strain>
    </source>
</reference>
<comment type="caution">
    <text evidence="8">The sequence shown here is derived from an EMBL/GenBank/DDBJ whole genome shotgun (WGS) entry which is preliminary data.</text>
</comment>
<evidence type="ECO:0000256" key="2">
    <source>
        <dbReference type="ARBA" id="ARBA00022692"/>
    </source>
</evidence>
<gene>
    <name evidence="8" type="ORF">BDD16_003042</name>
</gene>
<evidence type="ECO:0000313" key="9">
    <source>
        <dbReference type="Proteomes" id="UP000518288"/>
    </source>
</evidence>
<sequence length="1418" mass="150998">MADDTPDAPIRSPQAHRSWWPVLAGLAALLLLLGAGLYAALATEPGSRWLLGMVPGLQSSGVRGRLLGDFDADQLRYRLNDRQTLQIDQLRWRGLALDWSDGKAPVLNLAQLLIGHLDLQGASASDQPPVLPTALDLPLGVQIGEVRIDRLSLDALRDRPVRALSASLSLQAGRGGLHRVDGLQLHWDRLVLHGLVTLGADAPMPLEARLVLTPGAAAAPDTAAPAGLPQDWRVDLRAHGPLQQIAVDTRMVARGQSLEVQAEVRPAQRQPLSHLQARLQALDLAPFASGLPTTALSGQIDALLDNRTRTGTAQQRLQVQVDLQNLRPGPWTQHLVPVETVQLTASGDLRNPDTGTLDTLRIHLNDGTDDAGTVLGSGRWTLSGTGAQRRLDTALSSTWQDLHPARLDPRAPAVQVSGPLTLTYGQSLGENSAASRRITLHTDLRGLLVGAGLPEVRLLLQAQATPQRIDLEQLQARSGTARLEASGHAEQADAHWQVRLQGDLEAFDPGVWWPGAAQEAAPGPRSVHRLDGRLDTDLRIPVPLATGLAGLAEITGHADLHLDPSLIAGVPLAGQLKLQTRAGAGTTGAPRWNLDLKATAGAPVGAADATDLHLTGDLAPSGSEDRWTLQWKSSAPERLNPWMKLAGSPARISGDTEGQLDLAGRWPRVRSTGQLRSGQLHLGASDLQALDLHWKAGTFPADPIDVSATVGTLRAGGQNLSGLTLRTQGTAASHQLQLRSQIDVPARTDLPARKLQALLSLNGGLAEEIGPSLAHREAGLRWNGRVGQLELRDVAVVPAGGPVTAAVPPPLLQLEPATLAIVQDSSGLAVKLGASRLSLMDVQLLIDHLDWQSGAAAGLSLRAQLAPLRVAPLLARAQPDFGWGGDLTLGGRIELQSTPEQFTAAVTLQRDSGDLSVEDAELGTGPRRLGLADLRLRLDAADGVWRLTQLVSGGNLGSLNGQQTVRTDRHALWPAADAAVGGQIDLQIAQLGNWGRWLPAGWRLSGQLATEARVGGTFGAPAFAGELNGSQIAVRNTLQGVDWTDAQLKVQLAGDTARIDTFSVRAGAGTLVARGEATLGAAPRLAVKVTADRFAALQRVDRKLVVSGESDLVLDAQSTQLKGRLRADEGRFDFTQSDAPALADDVDVDRGTGEPRTRETGPASRRTTTLDLRADLGDAFVLRGRGLNTRLAGELRLTSPANRLAIHGNIRAVDGTYAAYGQKLRIERSVIAFTGVADNPRLDVEAIRPDLEDVRVGVTVTGTAQNPRIRLFSEPSMTDTDRLSWLILGRASDGLGRTDLALLQRAAYALIAGESDSPSLVERIGLDQLSVRQAGDGDTRETVVTLGKQISRRWYVGYERSLNAASGTWQLIYRAAQRFTLRAQSGAENALDLIWTWKWGPQATIPSSTARPAAQSSP</sequence>
<name>A0A7Y9QYW7_9BURK</name>
<evidence type="ECO:0000313" key="8">
    <source>
        <dbReference type="EMBL" id="NYG34056.1"/>
    </source>
</evidence>
<evidence type="ECO:0000256" key="1">
    <source>
        <dbReference type="ARBA" id="ARBA00004167"/>
    </source>
</evidence>
<accession>A0A7Y9QYW7</accession>
<dbReference type="EMBL" id="JACCFH010000001">
    <property type="protein sequence ID" value="NYG34056.1"/>
    <property type="molecule type" value="Genomic_DNA"/>
</dbReference>
<feature type="region of interest" description="Disordered" evidence="5">
    <location>
        <begin position="1143"/>
        <end position="1165"/>
    </location>
</feature>
<dbReference type="GO" id="GO:0005886">
    <property type="term" value="C:plasma membrane"/>
    <property type="evidence" value="ECO:0007669"/>
    <property type="project" value="InterPro"/>
</dbReference>
<evidence type="ECO:0000256" key="6">
    <source>
        <dbReference type="SAM" id="Phobius"/>
    </source>
</evidence>
<evidence type="ECO:0000256" key="4">
    <source>
        <dbReference type="ARBA" id="ARBA00023136"/>
    </source>
</evidence>
<protein>
    <submittedName>
        <fullName evidence="8">Translocation and assembly module TamB</fullName>
    </submittedName>
</protein>
<dbReference type="InterPro" id="IPR007452">
    <property type="entry name" value="TamB_C"/>
</dbReference>
<dbReference type="Proteomes" id="UP000518288">
    <property type="component" value="Unassembled WGS sequence"/>
</dbReference>
<organism evidence="8 9">
    <name type="scientific">Sphaerotilus montanus</name>
    <dbReference type="NCBI Taxonomy" id="522889"/>
    <lineage>
        <taxon>Bacteria</taxon>
        <taxon>Pseudomonadati</taxon>
        <taxon>Pseudomonadota</taxon>
        <taxon>Betaproteobacteria</taxon>
        <taxon>Burkholderiales</taxon>
        <taxon>Sphaerotilaceae</taxon>
        <taxon>Sphaerotilus</taxon>
    </lineage>
</organism>
<keyword evidence="2 6" id="KW-0812">Transmembrane</keyword>
<keyword evidence="4 6" id="KW-0472">Membrane</keyword>
<proteinExistence type="predicted"/>
<dbReference type="Pfam" id="PF04357">
    <property type="entry name" value="TamB"/>
    <property type="match status" value="1"/>
</dbReference>
<keyword evidence="9" id="KW-1185">Reference proteome</keyword>
<dbReference type="GO" id="GO:0097347">
    <property type="term" value="C:TAM protein secretion complex"/>
    <property type="evidence" value="ECO:0007669"/>
    <property type="project" value="TreeGrafter"/>
</dbReference>
<evidence type="ECO:0000259" key="7">
    <source>
        <dbReference type="Pfam" id="PF04357"/>
    </source>
</evidence>
<dbReference type="GO" id="GO:0009306">
    <property type="term" value="P:protein secretion"/>
    <property type="evidence" value="ECO:0007669"/>
    <property type="project" value="InterPro"/>
</dbReference>